<reference evidence="4 5" key="1">
    <citation type="submission" date="2017-01" db="EMBL/GenBank/DDBJ databases">
        <title>Genome analysis of Paenibacillus selenitrireducens ES3-24.</title>
        <authorList>
            <person name="Xu D."/>
            <person name="Yao R."/>
            <person name="Zheng S."/>
        </authorList>
    </citation>
    <scope>NUCLEOTIDE SEQUENCE [LARGE SCALE GENOMIC DNA]</scope>
    <source>
        <strain evidence="4 5">ES3-24</strain>
    </source>
</reference>
<dbReference type="RefSeq" id="WP_078497632.1">
    <property type="nucleotide sequence ID" value="NZ_MSZX01000002.1"/>
</dbReference>
<sequence>MYQHILVPVDGSEHSLLAVQHAIKLAQHEKNCKLTLLHVNPHISINEVAIGVDLIALQEEEGRKVLDHAEQLLADKNIEYKTAYFTGDPAQLICKKAKEENVDLIIMGSRGISLFSELFIGSVSHKVVQHAPCAVMVVK</sequence>
<comment type="subcellular location">
    <subcellularLocation>
        <location evidence="2">Cytoplasm</location>
    </subcellularLocation>
</comment>
<keyword evidence="5" id="KW-1185">Reference proteome</keyword>
<dbReference type="PRINTS" id="PR01438">
    <property type="entry name" value="UNVRSLSTRESS"/>
</dbReference>
<gene>
    <name evidence="4" type="ORF">BVG16_05995</name>
</gene>
<evidence type="ECO:0000256" key="2">
    <source>
        <dbReference type="PIRNR" id="PIRNR006276"/>
    </source>
</evidence>
<dbReference type="SUPFAM" id="SSF52402">
    <property type="entry name" value="Adenine nucleotide alpha hydrolases-like"/>
    <property type="match status" value="1"/>
</dbReference>
<dbReference type="Proteomes" id="UP000190188">
    <property type="component" value="Unassembled WGS sequence"/>
</dbReference>
<comment type="caution">
    <text evidence="4">The sequence shown here is derived from an EMBL/GenBank/DDBJ whole genome shotgun (WGS) entry which is preliminary data.</text>
</comment>
<dbReference type="Pfam" id="PF00582">
    <property type="entry name" value="Usp"/>
    <property type="match status" value="1"/>
</dbReference>
<feature type="domain" description="UspA" evidence="3">
    <location>
        <begin position="1"/>
        <end position="139"/>
    </location>
</feature>
<dbReference type="EMBL" id="MSZX01000002">
    <property type="protein sequence ID" value="OPA80284.1"/>
    <property type="molecule type" value="Genomic_DNA"/>
</dbReference>
<dbReference type="PANTHER" id="PTHR46268:SF6">
    <property type="entry name" value="UNIVERSAL STRESS PROTEIN UP12"/>
    <property type="match status" value="1"/>
</dbReference>
<evidence type="ECO:0000259" key="3">
    <source>
        <dbReference type="Pfam" id="PF00582"/>
    </source>
</evidence>
<keyword evidence="2" id="KW-0963">Cytoplasm</keyword>
<evidence type="ECO:0000313" key="4">
    <source>
        <dbReference type="EMBL" id="OPA80284.1"/>
    </source>
</evidence>
<dbReference type="InterPro" id="IPR006015">
    <property type="entry name" value="Universal_stress_UspA"/>
</dbReference>
<dbReference type="CDD" id="cd00293">
    <property type="entry name" value="USP-like"/>
    <property type="match status" value="1"/>
</dbReference>
<proteinExistence type="inferred from homology"/>
<dbReference type="AlphaFoldDB" id="A0A1T2XKA6"/>
<dbReference type="GO" id="GO:0005737">
    <property type="term" value="C:cytoplasm"/>
    <property type="evidence" value="ECO:0007669"/>
    <property type="project" value="UniProtKB-SubCell"/>
</dbReference>
<protein>
    <recommendedName>
        <fullName evidence="2">Universal stress protein</fullName>
    </recommendedName>
</protein>
<dbReference type="PIRSF" id="PIRSF006276">
    <property type="entry name" value="UspA"/>
    <property type="match status" value="1"/>
</dbReference>
<dbReference type="STRING" id="1324314.BVG16_05995"/>
<dbReference type="Gene3D" id="3.40.50.620">
    <property type="entry name" value="HUPs"/>
    <property type="match status" value="1"/>
</dbReference>
<organism evidence="4 5">
    <name type="scientific">Paenibacillus selenitireducens</name>
    <dbReference type="NCBI Taxonomy" id="1324314"/>
    <lineage>
        <taxon>Bacteria</taxon>
        <taxon>Bacillati</taxon>
        <taxon>Bacillota</taxon>
        <taxon>Bacilli</taxon>
        <taxon>Bacillales</taxon>
        <taxon>Paenibacillaceae</taxon>
        <taxon>Paenibacillus</taxon>
    </lineage>
</organism>
<dbReference type="OrthoDB" id="9777884at2"/>
<dbReference type="InterPro" id="IPR014729">
    <property type="entry name" value="Rossmann-like_a/b/a_fold"/>
</dbReference>
<accession>A0A1T2XKA6</accession>
<comment type="similarity">
    <text evidence="1 2">Belongs to the universal stress protein A family.</text>
</comment>
<name>A0A1T2XKA6_9BACL</name>
<evidence type="ECO:0000256" key="1">
    <source>
        <dbReference type="ARBA" id="ARBA00008791"/>
    </source>
</evidence>
<dbReference type="PANTHER" id="PTHR46268">
    <property type="entry name" value="STRESS RESPONSE PROTEIN NHAX"/>
    <property type="match status" value="1"/>
</dbReference>
<evidence type="ECO:0000313" key="5">
    <source>
        <dbReference type="Proteomes" id="UP000190188"/>
    </source>
</evidence>
<dbReference type="InterPro" id="IPR006016">
    <property type="entry name" value="UspA"/>
</dbReference>